<proteinExistence type="predicted"/>
<accession>A0A8K0VA83</accession>
<dbReference type="InterPro" id="IPR056906">
    <property type="entry name" value="ORF2/G2P_dom"/>
</dbReference>
<dbReference type="Proteomes" id="UP000648908">
    <property type="component" value="Unassembled WGS sequence"/>
</dbReference>
<gene>
    <name evidence="2" type="ORF">JL811_08465</name>
</gene>
<dbReference type="EMBL" id="JAESVN010000003">
    <property type="protein sequence ID" value="MBL4917256.1"/>
    <property type="molecule type" value="Genomic_DNA"/>
</dbReference>
<evidence type="ECO:0000313" key="3">
    <source>
        <dbReference type="Proteomes" id="UP000648908"/>
    </source>
</evidence>
<feature type="domain" description="Replication-associated protein ORF2/G2P" evidence="1">
    <location>
        <begin position="19"/>
        <end position="147"/>
    </location>
</feature>
<protein>
    <recommendedName>
        <fullName evidence="1">Replication-associated protein ORF2/G2P domain-containing protein</fullName>
    </recommendedName>
</protein>
<dbReference type="Pfam" id="PF23343">
    <property type="entry name" value="REP_ORF2-G2P"/>
    <property type="match status" value="1"/>
</dbReference>
<keyword evidence="3" id="KW-1185">Reference proteome</keyword>
<evidence type="ECO:0000313" key="2">
    <source>
        <dbReference type="EMBL" id="MBL4917256.1"/>
    </source>
</evidence>
<organism evidence="2 3">
    <name type="scientific">Szabonella alba</name>
    <dbReference type="NCBI Taxonomy" id="2804194"/>
    <lineage>
        <taxon>Bacteria</taxon>
        <taxon>Pseudomonadati</taxon>
        <taxon>Pseudomonadota</taxon>
        <taxon>Alphaproteobacteria</taxon>
        <taxon>Rhodobacterales</taxon>
        <taxon>Paracoccaceae</taxon>
        <taxon>Szabonella</taxon>
    </lineage>
</organism>
<name>A0A8K0VA83_9RHOB</name>
<dbReference type="AlphaFoldDB" id="A0A8K0VA83"/>
<comment type="caution">
    <text evidence="2">The sequence shown here is derived from an EMBL/GenBank/DDBJ whole genome shotgun (WGS) entry which is preliminary data.</text>
</comment>
<sequence>MDGYVGRAMAEANTSSVCCTLTLTYAPRSDLADKILHPRHFQLFMKQLRRSGHKVRYLVAGEYGDLKGRAHFHAILFFSHLEPLGERGVVPRYKDDYPEGITQDDAPFCREIPQERMVHIREWPHGHIKADWSASQKSIRYVCKYILADDKNTAWFSLSKKPAIGAEWFARKAEKAKELGVLPSSFNYLPPGADRQRPYYMTGATRRDYLNAITQDSADRSKMNEWVRNTFDKFALQRAKDGAFYPPTDQFLEYIKEEIDRFRPSEKDVLSKILIEDYYDEDWHLAGIVNLKMHFLGYERTQDGFKKKT</sequence>
<reference evidence="2" key="1">
    <citation type="submission" date="2021-01" db="EMBL/GenBank/DDBJ databases">
        <title>Tabrizicola alba sp. nov. a motile alkaliphilic bacterium isolated from a soda lake.</title>
        <authorList>
            <person name="Szuroczki S."/>
            <person name="Abbaszade G."/>
            <person name="Schumann P."/>
            <person name="Toth E."/>
        </authorList>
    </citation>
    <scope>NUCLEOTIDE SEQUENCE</scope>
    <source>
        <strain evidence="2">DMG-N-6</strain>
    </source>
</reference>
<evidence type="ECO:0000259" key="1">
    <source>
        <dbReference type="Pfam" id="PF23343"/>
    </source>
</evidence>